<evidence type="ECO:0000256" key="5">
    <source>
        <dbReference type="ARBA" id="ARBA00022617"/>
    </source>
</evidence>
<dbReference type="GO" id="GO:0005833">
    <property type="term" value="C:hemoglobin complex"/>
    <property type="evidence" value="ECO:0007669"/>
    <property type="project" value="InterPro"/>
</dbReference>
<comment type="function">
    <text evidence="1">Involved in oxygen transport from gills to the various peripheral tissues.</text>
</comment>
<dbReference type="AlphaFoldDB" id="Q58L97"/>
<feature type="domain" description="Globin" evidence="10">
    <location>
        <begin position="2"/>
        <end position="144"/>
    </location>
</feature>
<evidence type="ECO:0000256" key="1">
    <source>
        <dbReference type="ARBA" id="ARBA00002650"/>
    </source>
</evidence>
<dbReference type="EMBL" id="AY940203">
    <property type="protein sequence ID" value="AAX35759.1"/>
    <property type="molecule type" value="mRNA"/>
</dbReference>
<dbReference type="Gene3D" id="1.10.490.10">
    <property type="entry name" value="Globins"/>
    <property type="match status" value="1"/>
</dbReference>
<evidence type="ECO:0000256" key="2">
    <source>
        <dbReference type="ARBA" id="ARBA00008705"/>
    </source>
</evidence>
<evidence type="ECO:0000256" key="8">
    <source>
        <dbReference type="ARBA" id="ARBA00023004"/>
    </source>
</evidence>
<dbReference type="InterPro" id="IPR009050">
    <property type="entry name" value="Globin-like_sf"/>
</dbReference>
<keyword evidence="7" id="KW-0479">Metal-binding</keyword>
<dbReference type="InterPro" id="IPR000971">
    <property type="entry name" value="Globin"/>
</dbReference>
<dbReference type="CDD" id="cd08927">
    <property type="entry name" value="Hb-alpha-like"/>
    <property type="match status" value="1"/>
</dbReference>
<evidence type="ECO:0000256" key="6">
    <source>
        <dbReference type="ARBA" id="ARBA00022621"/>
    </source>
</evidence>
<comment type="similarity">
    <text evidence="2 9">Belongs to the globin family.</text>
</comment>
<dbReference type="GO" id="GO:0046872">
    <property type="term" value="F:metal ion binding"/>
    <property type="evidence" value="ECO:0007669"/>
    <property type="project" value="UniProtKB-KW"/>
</dbReference>
<dbReference type="GO" id="GO:0005344">
    <property type="term" value="F:oxygen carrier activity"/>
    <property type="evidence" value="ECO:0007669"/>
    <property type="project" value="UniProtKB-KW"/>
</dbReference>
<dbReference type="PROSITE" id="PS01033">
    <property type="entry name" value="GLOBIN"/>
    <property type="match status" value="1"/>
</dbReference>
<dbReference type="FunFam" id="1.10.490.10:FF:000002">
    <property type="entry name" value="Hemoglobin subunit alpha"/>
    <property type="match status" value="1"/>
</dbReference>
<dbReference type="PANTHER" id="PTHR11442">
    <property type="entry name" value="HEMOGLOBIN FAMILY MEMBER"/>
    <property type="match status" value="1"/>
</dbReference>
<dbReference type="GO" id="GO:0043177">
    <property type="term" value="F:organic acid binding"/>
    <property type="evidence" value="ECO:0007669"/>
    <property type="project" value="TreeGrafter"/>
</dbReference>
<dbReference type="PRINTS" id="PR00612">
    <property type="entry name" value="ALPHAHAEM"/>
</dbReference>
<evidence type="ECO:0000256" key="3">
    <source>
        <dbReference type="ARBA" id="ARBA00011125"/>
    </source>
</evidence>
<dbReference type="GO" id="GO:0004601">
    <property type="term" value="F:peroxidase activity"/>
    <property type="evidence" value="ECO:0007669"/>
    <property type="project" value="TreeGrafter"/>
</dbReference>
<protein>
    <submittedName>
        <fullName evidence="11">Hemoglobin alpha chain</fullName>
    </submittedName>
</protein>
<evidence type="ECO:0000256" key="7">
    <source>
        <dbReference type="ARBA" id="ARBA00022723"/>
    </source>
</evidence>
<dbReference type="GO" id="GO:0031720">
    <property type="term" value="F:haptoglobin binding"/>
    <property type="evidence" value="ECO:0007669"/>
    <property type="project" value="TreeGrafter"/>
</dbReference>
<sequence>MSLSATDKTRVKNLWAKIEGRSADLGAEALGRMLVAFPQTKTYFSDWGQDIGPQTQQVKTHGGVIMAAVGKAVRSIDNLVGAMKELSELHAFSLRVDPANFKILAHNIMLVISMYFPGEFTPEVHLSVDKFLANLALALSEKYR</sequence>
<keyword evidence="4 9" id="KW-0813">Transport</keyword>
<evidence type="ECO:0000259" key="10">
    <source>
        <dbReference type="PROSITE" id="PS01033"/>
    </source>
</evidence>
<dbReference type="GO" id="GO:0031838">
    <property type="term" value="C:haptoglobin-hemoglobin complex"/>
    <property type="evidence" value="ECO:0007669"/>
    <property type="project" value="TreeGrafter"/>
</dbReference>
<keyword evidence="5 9" id="KW-0349">Heme</keyword>
<dbReference type="InterPro" id="IPR050056">
    <property type="entry name" value="Hemoglobin_oxygen_transport"/>
</dbReference>
<dbReference type="InterPro" id="IPR012292">
    <property type="entry name" value="Globin/Proto"/>
</dbReference>
<dbReference type="InterPro" id="IPR002338">
    <property type="entry name" value="Hemoglobin_a-typ"/>
</dbReference>
<dbReference type="GO" id="GO:0072562">
    <property type="term" value="C:blood microparticle"/>
    <property type="evidence" value="ECO:0007669"/>
    <property type="project" value="TreeGrafter"/>
</dbReference>
<comment type="subunit">
    <text evidence="3">Heterotetramer of two alpha chains and two beta chains.</text>
</comment>
<dbReference type="SUPFAM" id="SSF46458">
    <property type="entry name" value="Globin-like"/>
    <property type="match status" value="1"/>
</dbReference>
<accession>Q58L97</accession>
<keyword evidence="6 9" id="KW-0561">Oxygen transport</keyword>
<dbReference type="Pfam" id="PF00042">
    <property type="entry name" value="Globin"/>
    <property type="match status" value="1"/>
</dbReference>
<name>Q58L97_SCIOC</name>
<evidence type="ECO:0000256" key="9">
    <source>
        <dbReference type="RuleBase" id="RU000356"/>
    </source>
</evidence>
<dbReference type="PANTHER" id="PTHR11442:SF93">
    <property type="entry name" value="ALPHA GLOBIN-LIKE-RELATED"/>
    <property type="match status" value="1"/>
</dbReference>
<proteinExistence type="evidence at transcript level"/>
<organism evidence="11">
    <name type="scientific">Sciaenops ocellatus</name>
    <name type="common">Red drum</name>
    <name type="synonym">Perca ocellata</name>
    <dbReference type="NCBI Taxonomy" id="76340"/>
    <lineage>
        <taxon>Eukaryota</taxon>
        <taxon>Metazoa</taxon>
        <taxon>Chordata</taxon>
        <taxon>Craniata</taxon>
        <taxon>Vertebrata</taxon>
        <taxon>Euteleostomi</taxon>
        <taxon>Actinopterygii</taxon>
        <taxon>Neopterygii</taxon>
        <taxon>Teleostei</taxon>
        <taxon>Neoteleostei</taxon>
        <taxon>Acanthomorphata</taxon>
        <taxon>Eupercaria</taxon>
        <taxon>Sciaenidae</taxon>
        <taxon>Sciaenops</taxon>
    </lineage>
</organism>
<dbReference type="GO" id="GO:0020037">
    <property type="term" value="F:heme binding"/>
    <property type="evidence" value="ECO:0007669"/>
    <property type="project" value="InterPro"/>
</dbReference>
<dbReference type="GO" id="GO:0019825">
    <property type="term" value="F:oxygen binding"/>
    <property type="evidence" value="ECO:0007669"/>
    <property type="project" value="InterPro"/>
</dbReference>
<evidence type="ECO:0000313" key="11">
    <source>
        <dbReference type="EMBL" id="AAX35759.1"/>
    </source>
</evidence>
<dbReference type="GO" id="GO:0042744">
    <property type="term" value="P:hydrogen peroxide catabolic process"/>
    <property type="evidence" value="ECO:0007669"/>
    <property type="project" value="TreeGrafter"/>
</dbReference>
<evidence type="ECO:0000256" key="4">
    <source>
        <dbReference type="ARBA" id="ARBA00022448"/>
    </source>
</evidence>
<keyword evidence="8" id="KW-0408">Iron</keyword>
<reference evidence="11" key="1">
    <citation type="submission" date="2005-02" db="EMBL/GenBank/DDBJ databases">
        <title>Molecular cloning and sequence analysis of alpha globin cDNA from Sciaenops ocellatus.</title>
        <authorList>
            <person name="Chu W.Y."/>
            <person name="Yu L."/>
            <person name="Qian R.H."/>
        </authorList>
    </citation>
    <scope>NUCLEOTIDE SEQUENCE</scope>
    <source>
        <tissue evidence="11">Spleen</tissue>
    </source>
</reference>